<accession>A0ABN8MG76</accession>
<comment type="caution">
    <text evidence="2">The sequence shown here is derived from an EMBL/GenBank/DDBJ whole genome shotgun (WGS) entry which is preliminary data.</text>
</comment>
<gene>
    <name evidence="2" type="ORF">PEVE_00030276</name>
</gene>
<organism evidence="2 3">
    <name type="scientific">Porites evermanni</name>
    <dbReference type="NCBI Taxonomy" id="104178"/>
    <lineage>
        <taxon>Eukaryota</taxon>
        <taxon>Metazoa</taxon>
        <taxon>Cnidaria</taxon>
        <taxon>Anthozoa</taxon>
        <taxon>Hexacorallia</taxon>
        <taxon>Scleractinia</taxon>
        <taxon>Fungiina</taxon>
        <taxon>Poritidae</taxon>
        <taxon>Porites</taxon>
    </lineage>
</organism>
<keyword evidence="1" id="KW-1133">Transmembrane helix</keyword>
<keyword evidence="1" id="KW-0812">Transmembrane</keyword>
<sequence length="396" mass="43595">MANDFKTTEVEIRKVNQLSQFGALLAKVGKKTDEFYALKFDLESYSAGESLSPTVQAWQRSLFKHLKNVSPPPKVIKTTFKEETRKLFGTKFDNKVTLRNAGHQGAHEEIVLLQFDPNFTSTEVFCRHPSCNSRYLEAAKSGKRDLYLCPFHQQKLKDAISDTLAKKNIQIATTKENPDPRQFDGYTSLIGVLEGAYHDAKKFQALERRSPMVEEAILNVRNFLIITNAVLNPNGHNLQLALPPVFRILLLILENSANVPPLVDALLYALRDVIEMILFAFGVIYSWVSISLNSPGSRIGAGVGGAIGGGLGLVMGPWTGVAGIGAGGVLGGFIGSGIYDLVVGDQRAQEMERFRRYWAAAGGTGENGQRNNQYVVYHFDGNAFGGLYLHPFPAVQ</sequence>
<keyword evidence="3" id="KW-1185">Reference proteome</keyword>
<evidence type="ECO:0000313" key="2">
    <source>
        <dbReference type="EMBL" id="CAH3026943.1"/>
    </source>
</evidence>
<evidence type="ECO:0000256" key="1">
    <source>
        <dbReference type="SAM" id="Phobius"/>
    </source>
</evidence>
<reference evidence="2 3" key="1">
    <citation type="submission" date="2022-05" db="EMBL/GenBank/DDBJ databases">
        <authorList>
            <consortium name="Genoscope - CEA"/>
            <person name="William W."/>
        </authorList>
    </citation>
    <scope>NUCLEOTIDE SEQUENCE [LARGE SCALE GENOMIC DNA]</scope>
</reference>
<dbReference type="Proteomes" id="UP001159427">
    <property type="component" value="Unassembled WGS sequence"/>
</dbReference>
<keyword evidence="1" id="KW-0472">Membrane</keyword>
<dbReference type="EMBL" id="CALNXI010000428">
    <property type="protein sequence ID" value="CAH3026943.1"/>
    <property type="molecule type" value="Genomic_DNA"/>
</dbReference>
<feature type="transmembrane region" description="Helical" evidence="1">
    <location>
        <begin position="299"/>
        <end position="318"/>
    </location>
</feature>
<evidence type="ECO:0000313" key="3">
    <source>
        <dbReference type="Proteomes" id="UP001159427"/>
    </source>
</evidence>
<feature type="transmembrane region" description="Helical" evidence="1">
    <location>
        <begin position="324"/>
        <end position="343"/>
    </location>
</feature>
<proteinExistence type="predicted"/>
<name>A0ABN8MG76_9CNID</name>
<feature type="transmembrane region" description="Helical" evidence="1">
    <location>
        <begin position="265"/>
        <end position="287"/>
    </location>
</feature>
<protein>
    <submittedName>
        <fullName evidence="2">Uncharacterized protein</fullName>
    </submittedName>
</protein>